<feature type="transmembrane region" description="Helical" evidence="11">
    <location>
        <begin position="108"/>
        <end position="128"/>
    </location>
</feature>
<dbReference type="GO" id="GO:0042777">
    <property type="term" value="P:proton motive force-driven plasma membrane ATP synthesis"/>
    <property type="evidence" value="ECO:0007669"/>
    <property type="project" value="TreeGrafter"/>
</dbReference>
<dbReference type="InterPro" id="IPR035908">
    <property type="entry name" value="F0_ATP_A_sf"/>
</dbReference>
<dbReference type="AlphaFoldDB" id="F2Z9N0"/>
<dbReference type="HAMAP" id="MF_01393">
    <property type="entry name" value="ATP_synth_a_bact"/>
    <property type="match status" value="1"/>
</dbReference>
<evidence type="ECO:0000256" key="6">
    <source>
        <dbReference type="ARBA" id="ARBA00022781"/>
    </source>
</evidence>
<keyword evidence="3 11" id="KW-0813">Transport</keyword>
<keyword evidence="7 11" id="KW-1133">Transmembrane helix</keyword>
<dbReference type="PROSITE" id="PS00449">
    <property type="entry name" value="ATPASE_A"/>
    <property type="match status" value="1"/>
</dbReference>
<evidence type="ECO:0000256" key="11">
    <source>
        <dbReference type="HAMAP-Rule" id="MF_01393"/>
    </source>
</evidence>
<keyword evidence="9 11" id="KW-0472">Membrane</keyword>
<dbReference type="EMBL" id="AB602793">
    <property type="protein sequence ID" value="BAK19935.1"/>
    <property type="molecule type" value="Genomic_DNA"/>
</dbReference>
<evidence type="ECO:0000256" key="4">
    <source>
        <dbReference type="ARBA" id="ARBA00022547"/>
    </source>
</evidence>
<evidence type="ECO:0000256" key="1">
    <source>
        <dbReference type="ARBA" id="ARBA00004141"/>
    </source>
</evidence>
<keyword evidence="6 11" id="KW-0375">Hydrogen ion transport</keyword>
<dbReference type="GO" id="GO:0031676">
    <property type="term" value="C:plasma membrane-derived thylakoid membrane"/>
    <property type="evidence" value="ECO:0007669"/>
    <property type="project" value="UniProtKB-SubCell"/>
</dbReference>
<name>F2Z9N0_APHHA</name>
<feature type="transmembrane region" description="Helical" evidence="11">
    <location>
        <begin position="166"/>
        <end position="188"/>
    </location>
</feature>
<gene>
    <name evidence="13" type="primary">ApNa+atpB</name>
    <name evidence="11" type="synonym">atpB</name>
    <name evidence="11" type="synonym">atpI</name>
</gene>
<dbReference type="SUPFAM" id="SSF81336">
    <property type="entry name" value="F1F0 ATP synthase subunit A"/>
    <property type="match status" value="1"/>
</dbReference>
<evidence type="ECO:0000256" key="5">
    <source>
        <dbReference type="ARBA" id="ARBA00022692"/>
    </source>
</evidence>
<dbReference type="GO" id="GO:0046933">
    <property type="term" value="F:proton-transporting ATP synthase activity, rotational mechanism"/>
    <property type="evidence" value="ECO:0007669"/>
    <property type="project" value="UniProtKB-UniRule"/>
</dbReference>
<dbReference type="PANTHER" id="PTHR42823:SF3">
    <property type="entry name" value="ATP SYNTHASE SUBUNIT A, CHLOROPLASTIC"/>
    <property type="match status" value="1"/>
</dbReference>
<dbReference type="PRINTS" id="PR00123">
    <property type="entry name" value="ATPASEA"/>
</dbReference>
<evidence type="ECO:0000256" key="2">
    <source>
        <dbReference type="ARBA" id="ARBA00006810"/>
    </source>
</evidence>
<dbReference type="InterPro" id="IPR000568">
    <property type="entry name" value="ATP_synth_F0_asu"/>
</dbReference>
<keyword evidence="11" id="KW-0793">Thylakoid</keyword>
<keyword evidence="10 11" id="KW-0066">ATP synthesis</keyword>
<sequence length="232" mass="25828">MDISPDNIIFWQRDWIVINATLVYSWLVMLILVIASWLATRDLGVDPNRVSRWQNTLEIIVDQLNTQIREGIRQEPTQFLPFIGTLFLFIGVSNVLTLFPYYESPAGSLSTAAALAICVLVAVPFYGIKNVGIVNYLKSYISPLPIMLPFNIISEISRTLSLAVRLFGNIMSTSLLVGILVVLVPLIFPAITRAFGMLVGVIQAYVFSILALVYIASGMEAQRTTKRQQEDG</sequence>
<dbReference type="NCBIfam" id="TIGR01131">
    <property type="entry name" value="ATP_synt_6_or_A"/>
    <property type="match status" value="1"/>
</dbReference>
<evidence type="ECO:0000256" key="7">
    <source>
        <dbReference type="ARBA" id="ARBA00022989"/>
    </source>
</evidence>
<dbReference type="CDD" id="cd00310">
    <property type="entry name" value="ATP-synt_Fo_a_6"/>
    <property type="match status" value="1"/>
</dbReference>
<dbReference type="GO" id="GO:0045259">
    <property type="term" value="C:proton-transporting ATP synthase complex"/>
    <property type="evidence" value="ECO:0007669"/>
    <property type="project" value="UniProtKB-KW"/>
</dbReference>
<dbReference type="InterPro" id="IPR045082">
    <property type="entry name" value="ATP_syn_F0_a_bact/chloroplast"/>
</dbReference>
<feature type="transmembrane region" description="Helical" evidence="11">
    <location>
        <begin position="79"/>
        <end position="102"/>
    </location>
</feature>
<evidence type="ECO:0000256" key="10">
    <source>
        <dbReference type="ARBA" id="ARBA00023310"/>
    </source>
</evidence>
<evidence type="ECO:0000256" key="3">
    <source>
        <dbReference type="ARBA" id="ARBA00022448"/>
    </source>
</evidence>
<feature type="transmembrane region" description="Helical" evidence="11">
    <location>
        <begin position="194"/>
        <end position="217"/>
    </location>
</feature>
<reference evidence="13" key="1">
    <citation type="journal article" date="2011" name="J. Biol. Chem.">
        <title>Halotolerant Cyanobacterium Aphanothece halophytica Contains an Na+-dependent F1F0-ATP Synthase with a Potential Role in Salt-stress Tolerance.</title>
        <authorList>
            <person name="Soontharapirakkul K."/>
            <person name="Promden W."/>
            <person name="Yamada N."/>
            <person name="Kageyama H."/>
            <person name="Incharoensakdi A."/>
            <person name="Iwamoto-Kihara A."/>
            <person name="Takabe T."/>
        </authorList>
    </citation>
    <scope>NUCLEOTIDE SEQUENCE</scope>
</reference>
<dbReference type="Pfam" id="PF00119">
    <property type="entry name" value="ATP-synt_A"/>
    <property type="match status" value="1"/>
</dbReference>
<evidence type="ECO:0000256" key="8">
    <source>
        <dbReference type="ARBA" id="ARBA00023065"/>
    </source>
</evidence>
<comment type="subcellular location">
    <subcellularLocation>
        <location evidence="12">Cell membrane</location>
        <topology evidence="12">Multi-pass membrane protein</topology>
    </subcellularLocation>
    <subcellularLocation>
        <location evidence="11">Cellular thylakoid membrane</location>
        <topology evidence="11">Multi-pass membrane protein</topology>
    </subcellularLocation>
    <subcellularLocation>
        <location evidence="1">Membrane</location>
        <topology evidence="1">Multi-pass membrane protein</topology>
    </subcellularLocation>
</comment>
<keyword evidence="5 11" id="KW-0812">Transmembrane</keyword>
<comment type="similarity">
    <text evidence="2 11 12">Belongs to the ATPase A chain family.</text>
</comment>
<feature type="transmembrane region" description="Helical" evidence="11">
    <location>
        <begin position="15"/>
        <end position="39"/>
    </location>
</feature>
<organism evidence="13">
    <name type="scientific">Aphanothece halophytica</name>
    <dbReference type="NCBI Taxonomy" id="72020"/>
    <lineage>
        <taxon>Bacteria</taxon>
        <taxon>Bacillati</taxon>
        <taxon>Cyanobacteriota</taxon>
        <taxon>Cyanophyceae</taxon>
        <taxon>Oscillatoriophycideae</taxon>
        <taxon>Chroococcales</taxon>
        <taxon>Aphanothecaceae</taxon>
        <taxon>Aphanothece</taxon>
    </lineage>
</organism>
<dbReference type="InterPro" id="IPR023011">
    <property type="entry name" value="ATP_synth_F0_asu_AS"/>
</dbReference>
<dbReference type="PANTHER" id="PTHR42823">
    <property type="entry name" value="ATP SYNTHASE SUBUNIT A, CHLOROPLASTIC"/>
    <property type="match status" value="1"/>
</dbReference>
<dbReference type="Gene3D" id="1.20.120.220">
    <property type="entry name" value="ATP synthase, F0 complex, subunit A"/>
    <property type="match status" value="1"/>
</dbReference>
<evidence type="ECO:0000256" key="9">
    <source>
        <dbReference type="ARBA" id="ARBA00023136"/>
    </source>
</evidence>
<keyword evidence="4 11" id="KW-0138">CF(0)</keyword>
<accession>F2Z9N0</accession>
<comment type="function">
    <text evidence="11 12">Key component of the proton channel; it plays a direct role in the translocation of protons across the membrane.</text>
</comment>
<proteinExistence type="inferred from homology"/>
<evidence type="ECO:0000256" key="12">
    <source>
        <dbReference type="RuleBase" id="RU000483"/>
    </source>
</evidence>
<keyword evidence="8 11" id="KW-0406">Ion transport</keyword>
<protein>
    <recommendedName>
        <fullName evidence="11 12">ATP synthase subunit a</fullName>
    </recommendedName>
    <alternativeName>
        <fullName evidence="11">ATP synthase F0 sector subunit a</fullName>
    </alternativeName>
    <alternativeName>
        <fullName evidence="11">F-ATPase subunit 6</fullName>
    </alternativeName>
</protein>
<dbReference type="NCBIfam" id="NF004481">
    <property type="entry name" value="PRK05815.2-3"/>
    <property type="match status" value="1"/>
</dbReference>
<evidence type="ECO:0000313" key="13">
    <source>
        <dbReference type="EMBL" id="BAK19935.1"/>
    </source>
</evidence>